<sequence length="147" mass="16396">MYENDIYLSGSFQAVNGNQCPYSLMLILKDNQNDGFAHQSCKPEGKTGTFSLLDDTALVDSLSTERFFEMTAMKYKGSVFIIFFLLLSSSALLAHSSSTKSFFWLGETEDMKKEKEINGGTANEVEERQVPTGSDPLHHNTFPFTSP</sequence>
<comment type="caution">
    <text evidence="3">The sequence shown here is derived from an EMBL/GenBank/DDBJ whole genome shotgun (WGS) entry which is preliminary data.</text>
</comment>
<keyword evidence="2" id="KW-1133">Transmembrane helix</keyword>
<dbReference type="EMBL" id="JBANAX010000654">
    <property type="protein sequence ID" value="KAL1199106.1"/>
    <property type="molecule type" value="Genomic_DNA"/>
</dbReference>
<accession>A0ABD0ZWX9</accession>
<keyword evidence="2" id="KW-0472">Membrane</keyword>
<gene>
    <name evidence="3" type="ORF">V5N11_014605</name>
</gene>
<dbReference type="AlphaFoldDB" id="A0ABD0ZWX9"/>
<feature type="transmembrane region" description="Helical" evidence="2">
    <location>
        <begin position="75"/>
        <end position="94"/>
    </location>
</feature>
<proteinExistence type="predicted"/>
<dbReference type="Proteomes" id="UP001558713">
    <property type="component" value="Unassembled WGS sequence"/>
</dbReference>
<feature type="region of interest" description="Disordered" evidence="1">
    <location>
        <begin position="116"/>
        <end position="147"/>
    </location>
</feature>
<keyword evidence="2" id="KW-0812">Transmembrane</keyword>
<keyword evidence="4" id="KW-1185">Reference proteome</keyword>
<evidence type="ECO:0000313" key="3">
    <source>
        <dbReference type="EMBL" id="KAL1199106.1"/>
    </source>
</evidence>
<name>A0ABD0ZWX9_CARAN</name>
<protein>
    <submittedName>
        <fullName evidence="3">CLAVATA3/ESR (CLE)-related protein 40</fullName>
    </submittedName>
</protein>
<reference evidence="3 4" key="1">
    <citation type="submission" date="2024-04" db="EMBL/GenBank/DDBJ databases">
        <title>Genome assembly C_amara_ONT_v2.</title>
        <authorList>
            <person name="Yant L."/>
            <person name="Moore C."/>
            <person name="Slenker M."/>
        </authorList>
    </citation>
    <scope>NUCLEOTIDE SEQUENCE [LARGE SCALE GENOMIC DNA]</scope>
    <source>
        <tissue evidence="3">Leaf</tissue>
    </source>
</reference>
<organism evidence="3 4">
    <name type="scientific">Cardamine amara subsp. amara</name>
    <dbReference type="NCBI Taxonomy" id="228776"/>
    <lineage>
        <taxon>Eukaryota</taxon>
        <taxon>Viridiplantae</taxon>
        <taxon>Streptophyta</taxon>
        <taxon>Embryophyta</taxon>
        <taxon>Tracheophyta</taxon>
        <taxon>Spermatophyta</taxon>
        <taxon>Magnoliopsida</taxon>
        <taxon>eudicotyledons</taxon>
        <taxon>Gunneridae</taxon>
        <taxon>Pentapetalae</taxon>
        <taxon>rosids</taxon>
        <taxon>malvids</taxon>
        <taxon>Brassicales</taxon>
        <taxon>Brassicaceae</taxon>
        <taxon>Cardamineae</taxon>
        <taxon>Cardamine</taxon>
    </lineage>
</organism>
<evidence type="ECO:0000256" key="2">
    <source>
        <dbReference type="SAM" id="Phobius"/>
    </source>
</evidence>
<evidence type="ECO:0000313" key="4">
    <source>
        <dbReference type="Proteomes" id="UP001558713"/>
    </source>
</evidence>
<evidence type="ECO:0000256" key="1">
    <source>
        <dbReference type="SAM" id="MobiDB-lite"/>
    </source>
</evidence>